<dbReference type="Proteomes" id="UP000199365">
    <property type="component" value="Unassembled WGS sequence"/>
</dbReference>
<sequence length="64" mass="7301">MNELKTKTISELHQRLEAMEAWLTSKPAIVTGVQGVRIMRLVALMSGDAFRYALVRTRPKGRWS</sequence>
<dbReference type="STRING" id="157910.SAMN05445850_6101"/>
<proteinExistence type="predicted"/>
<accession>A0A1H1K0T2</accession>
<dbReference type="AlphaFoldDB" id="A0A1H1K0T2"/>
<reference evidence="2" key="1">
    <citation type="submission" date="2016-10" db="EMBL/GenBank/DDBJ databases">
        <authorList>
            <person name="Varghese N."/>
            <person name="Submissions S."/>
        </authorList>
    </citation>
    <scope>NUCLEOTIDE SEQUENCE [LARGE SCALE GENOMIC DNA]</scope>
    <source>
        <strain evidence="2">DUS833</strain>
    </source>
</reference>
<gene>
    <name evidence="1" type="ORF">SAMN05445850_6101</name>
</gene>
<evidence type="ECO:0000313" key="1">
    <source>
        <dbReference type="EMBL" id="SDR55547.1"/>
    </source>
</evidence>
<organism evidence="1 2">
    <name type="scientific">Paraburkholderia tuberum</name>
    <dbReference type="NCBI Taxonomy" id="157910"/>
    <lineage>
        <taxon>Bacteria</taxon>
        <taxon>Pseudomonadati</taxon>
        <taxon>Pseudomonadota</taxon>
        <taxon>Betaproteobacteria</taxon>
        <taxon>Burkholderiales</taxon>
        <taxon>Burkholderiaceae</taxon>
        <taxon>Paraburkholderia</taxon>
    </lineage>
</organism>
<name>A0A1H1K0T2_9BURK</name>
<dbReference type="EMBL" id="FNKX01000002">
    <property type="protein sequence ID" value="SDR55547.1"/>
    <property type="molecule type" value="Genomic_DNA"/>
</dbReference>
<keyword evidence="2" id="KW-1185">Reference proteome</keyword>
<protein>
    <submittedName>
        <fullName evidence="1">Uncharacterized protein</fullName>
    </submittedName>
</protein>
<evidence type="ECO:0000313" key="2">
    <source>
        <dbReference type="Proteomes" id="UP000199365"/>
    </source>
</evidence>